<protein>
    <submittedName>
        <fullName evidence="2">Uncharacterized protein</fullName>
    </submittedName>
</protein>
<evidence type="ECO:0000313" key="3">
    <source>
        <dbReference type="Proteomes" id="UP000006798"/>
    </source>
</evidence>
<proteinExistence type="predicted"/>
<organism evidence="2 3">
    <name type="scientific">Cupriavidus necator (strain ATCC 43291 / DSM 13513 / CCUG 52238 / LMG 8453 / N-1)</name>
    <name type="common">Ralstonia eutropha</name>
    <dbReference type="NCBI Taxonomy" id="1042878"/>
    <lineage>
        <taxon>Bacteria</taxon>
        <taxon>Pseudomonadati</taxon>
        <taxon>Pseudomonadota</taxon>
        <taxon>Betaproteobacteria</taxon>
        <taxon>Burkholderiales</taxon>
        <taxon>Burkholderiaceae</taxon>
        <taxon>Cupriavidus</taxon>
    </lineage>
</organism>
<name>G0EXG3_CUPNN</name>
<evidence type="ECO:0000256" key="1">
    <source>
        <dbReference type="SAM" id="MobiDB-lite"/>
    </source>
</evidence>
<accession>G0EXG3</accession>
<gene>
    <name evidence="2" type="ordered locus">CNE_1c07040</name>
</gene>
<reference evidence="2 3" key="1">
    <citation type="journal article" date="2011" name="J. Bacteriol.">
        <title>Complete genome sequence of the type strain Cupriavidus necator N-1.</title>
        <authorList>
            <person name="Poehlein A."/>
            <person name="Kusian B."/>
            <person name="Friedrich B."/>
            <person name="Daniel R."/>
            <person name="Bowien B."/>
        </authorList>
    </citation>
    <scope>NUCLEOTIDE SEQUENCE [LARGE SCALE GENOMIC DNA]</scope>
    <source>
        <strain evidence="3">ATCC 43291 / DSM 13513 / CCUG 52238 / LMG 8453 / N-1</strain>
    </source>
</reference>
<evidence type="ECO:0000313" key="2">
    <source>
        <dbReference type="EMBL" id="AEI76068.1"/>
    </source>
</evidence>
<dbReference type="KEGG" id="cnc:CNE_1c07040"/>
<dbReference type="Proteomes" id="UP000006798">
    <property type="component" value="Chromosome 1"/>
</dbReference>
<dbReference type="HOGENOM" id="CLU_3250274_0_0_4"/>
<dbReference type="EMBL" id="CP002877">
    <property type="protein sequence ID" value="AEI76068.1"/>
    <property type="molecule type" value="Genomic_DNA"/>
</dbReference>
<dbReference type="AlphaFoldDB" id="G0EXG3"/>
<sequence length="42" mass="4615">MALGQPSYWRKATSPSANRGDGWRAALAPLSQVRNIFVTARL</sequence>
<feature type="region of interest" description="Disordered" evidence="1">
    <location>
        <begin position="1"/>
        <end position="21"/>
    </location>
</feature>